<dbReference type="Gene3D" id="3.80.10.10">
    <property type="entry name" value="Ribonuclease Inhibitor"/>
    <property type="match status" value="1"/>
</dbReference>
<dbReference type="PROSITE" id="PS50002">
    <property type="entry name" value="SH3"/>
    <property type="match status" value="1"/>
</dbReference>
<dbReference type="InterPro" id="IPR032675">
    <property type="entry name" value="LRR_dom_sf"/>
</dbReference>
<evidence type="ECO:0000256" key="1">
    <source>
        <dbReference type="ARBA" id="ARBA00022443"/>
    </source>
</evidence>
<dbReference type="SUPFAM" id="SSF52058">
    <property type="entry name" value="L domain-like"/>
    <property type="match status" value="1"/>
</dbReference>
<gene>
    <name evidence="7" type="ORF">GBAR_LOCUS5035</name>
</gene>
<keyword evidence="1 4" id="KW-0728">SH3 domain</keyword>
<feature type="region of interest" description="Disordered" evidence="5">
    <location>
        <begin position="373"/>
        <end position="421"/>
    </location>
</feature>
<dbReference type="SUPFAM" id="SSF50044">
    <property type="entry name" value="SH3-domain"/>
    <property type="match status" value="1"/>
</dbReference>
<dbReference type="Pfam" id="PF13855">
    <property type="entry name" value="LRR_8"/>
    <property type="match status" value="1"/>
</dbReference>
<name>A0AA35W9W9_GEOBA</name>
<comment type="caution">
    <text evidence="7">The sequence shown here is derived from an EMBL/GenBank/DDBJ whole genome shotgun (WGS) entry which is preliminary data.</text>
</comment>
<accession>A0AA35W9W9</accession>
<dbReference type="InterPro" id="IPR001611">
    <property type="entry name" value="Leu-rich_rpt"/>
</dbReference>
<evidence type="ECO:0000256" key="3">
    <source>
        <dbReference type="ARBA" id="ARBA00022737"/>
    </source>
</evidence>
<feature type="domain" description="SH3" evidence="6">
    <location>
        <begin position="31"/>
        <end position="95"/>
    </location>
</feature>
<reference evidence="7" key="1">
    <citation type="submission" date="2023-03" db="EMBL/GenBank/DDBJ databases">
        <authorList>
            <person name="Steffen K."/>
            <person name="Cardenas P."/>
        </authorList>
    </citation>
    <scope>NUCLEOTIDE SEQUENCE</scope>
</reference>
<dbReference type="InterPro" id="IPR036028">
    <property type="entry name" value="SH3-like_dom_sf"/>
</dbReference>
<dbReference type="InterPro" id="IPR001452">
    <property type="entry name" value="SH3_domain"/>
</dbReference>
<organism evidence="7 8">
    <name type="scientific">Geodia barretti</name>
    <name type="common">Barrett's horny sponge</name>
    <dbReference type="NCBI Taxonomy" id="519541"/>
    <lineage>
        <taxon>Eukaryota</taxon>
        <taxon>Metazoa</taxon>
        <taxon>Porifera</taxon>
        <taxon>Demospongiae</taxon>
        <taxon>Heteroscleromorpha</taxon>
        <taxon>Tetractinellida</taxon>
        <taxon>Astrophorina</taxon>
        <taxon>Geodiidae</taxon>
        <taxon>Geodia</taxon>
    </lineage>
</organism>
<evidence type="ECO:0000313" key="8">
    <source>
        <dbReference type="Proteomes" id="UP001174909"/>
    </source>
</evidence>
<dbReference type="GO" id="GO:0005737">
    <property type="term" value="C:cytoplasm"/>
    <property type="evidence" value="ECO:0007669"/>
    <property type="project" value="TreeGrafter"/>
</dbReference>
<keyword evidence="8" id="KW-1185">Reference proteome</keyword>
<dbReference type="Pfam" id="PF07653">
    <property type="entry name" value="SH3_2"/>
    <property type="match status" value="1"/>
</dbReference>
<evidence type="ECO:0000259" key="6">
    <source>
        <dbReference type="PROSITE" id="PS50002"/>
    </source>
</evidence>
<dbReference type="Gene3D" id="2.30.30.40">
    <property type="entry name" value="SH3 Domains"/>
    <property type="match status" value="1"/>
</dbReference>
<dbReference type="EMBL" id="CASHTH010000744">
    <property type="protein sequence ID" value="CAI8007090.1"/>
    <property type="molecule type" value="Genomic_DNA"/>
</dbReference>
<evidence type="ECO:0000256" key="2">
    <source>
        <dbReference type="ARBA" id="ARBA00022614"/>
    </source>
</evidence>
<sequence length="473" mass="53364">MRELLATTRGLLLHFPGSCRFNNSSSRDDDDWNTYVRAKRSVSARFNQELSFTEGDVIRVLVSAEDMWSRGMWWPGELRGKKGLFATEHIESFNQDNYDFLSEFLEDNFRGEELTQLKRLAVRQVESVPDPAGMLWECIQCPQLTELDLKGCHLVELCDELQFWAVPNLAVLNLTNTQLPYLPASVGRLKQLTTLLLSGNALTTLPSTLSFCSSLSTLDLQNNNFSILPAVIFRIESLSLLRRHGNYDMRGVIAELSASTRRERYVTVVQERMPLLSSCVRQRRVVPLKLLAVRAVMTERLDYWANREVAPALCRVLDISQTEYKICDNCCSAQPLDVTGFRIRWLVESYLGLRHVPFRALCLQSRVCPQPQRLLPDNTGTAEEGTRRGLSEHAGPARRRVWGRSSRGREEQSTAEGEGVELPGWAVREAAGDTGNVVHRVGDLIVIRERGISGVLPVPTRPPSPCQPLQSSR</sequence>
<dbReference type="InterPro" id="IPR003591">
    <property type="entry name" value="Leu-rich_rpt_typical-subtyp"/>
</dbReference>
<dbReference type="AlphaFoldDB" id="A0AA35W9W9"/>
<evidence type="ECO:0000256" key="5">
    <source>
        <dbReference type="SAM" id="MobiDB-lite"/>
    </source>
</evidence>
<keyword evidence="2" id="KW-0433">Leucine-rich repeat</keyword>
<dbReference type="SMART" id="SM00369">
    <property type="entry name" value="LRR_TYP"/>
    <property type="match status" value="3"/>
</dbReference>
<dbReference type="SMART" id="SM00326">
    <property type="entry name" value="SH3"/>
    <property type="match status" value="1"/>
</dbReference>
<dbReference type="Pfam" id="PF00560">
    <property type="entry name" value="LRR_1"/>
    <property type="match status" value="1"/>
</dbReference>
<proteinExistence type="predicted"/>
<dbReference type="PANTHER" id="PTHR48051">
    <property type="match status" value="1"/>
</dbReference>
<feature type="region of interest" description="Disordered" evidence="5">
    <location>
        <begin position="454"/>
        <end position="473"/>
    </location>
</feature>
<dbReference type="InterPro" id="IPR050216">
    <property type="entry name" value="LRR_domain-containing"/>
</dbReference>
<keyword evidence="3" id="KW-0677">Repeat</keyword>
<dbReference type="PANTHER" id="PTHR48051:SF1">
    <property type="entry name" value="RAS SUPPRESSOR PROTEIN 1"/>
    <property type="match status" value="1"/>
</dbReference>
<evidence type="ECO:0000313" key="7">
    <source>
        <dbReference type="EMBL" id="CAI8007090.1"/>
    </source>
</evidence>
<dbReference type="Proteomes" id="UP001174909">
    <property type="component" value="Unassembled WGS sequence"/>
</dbReference>
<protein>
    <submittedName>
        <fullName evidence="7">PH domain leucine-rich repeat-containing protein phosphatase 1</fullName>
    </submittedName>
</protein>
<evidence type="ECO:0000256" key="4">
    <source>
        <dbReference type="PROSITE-ProRule" id="PRU00192"/>
    </source>
</evidence>